<sequence length="513" mass="57009">FNSPWSKTLEGLRKTAQGVPGQHKSEFDKLSTKTLEVINNTNYLHVWETDSDADNLLQLATVIVKIRSITTYVPHKTGPANYVPAGMVVLTEESTGDRDNFIRVCDMVKHIMRDPGQERLNGKVKVFSNIAVVRGVNNAKTPDNDGKYDDKATAKVAQEAVNRINVVIDRILKLGVYEGHRKKIVWHNGPVLHFLLYFINFTTAELRNALAGITVHSVFTFFKLKQDPSVAATGALQTTALGRKNSLQVLSRFTTYLTKLKITATFTDTESQLLNYNLNTYVSYWGYNGILFAPSRVWTPHLHATMDALVTFCFRLRGACDKKSGQEVVEMVYAHLTPKHAKPYAKTCINASSYTTQLCRSAGADMSIHDAVSQADAPIQPLSNRIPALSRLAIGPASNSCGSHLAAPIEFEFNRMEMRISSSSPFRFLLPLASDDVEKARARTVASLNVVTNCISDGHGTLKQVKVEKEVKEAWVEMKTACLWALDGCKGRLPKGMEEKVRYVGEKLRGGQW</sequence>
<evidence type="ECO:0000313" key="2">
    <source>
        <dbReference type="Proteomes" id="UP000799755"/>
    </source>
</evidence>
<comment type="caution">
    <text evidence="1">The sequence shown here is derived from an EMBL/GenBank/DDBJ whole genome shotgun (WGS) entry which is preliminary data.</text>
</comment>
<dbReference type="EMBL" id="MU003505">
    <property type="protein sequence ID" value="KAF2471245.1"/>
    <property type="molecule type" value="Genomic_DNA"/>
</dbReference>
<dbReference type="Proteomes" id="UP000799755">
    <property type="component" value="Unassembled WGS sequence"/>
</dbReference>
<organism evidence="1 2">
    <name type="scientific">Lindgomyces ingoldianus</name>
    <dbReference type="NCBI Taxonomy" id="673940"/>
    <lineage>
        <taxon>Eukaryota</taxon>
        <taxon>Fungi</taxon>
        <taxon>Dikarya</taxon>
        <taxon>Ascomycota</taxon>
        <taxon>Pezizomycotina</taxon>
        <taxon>Dothideomycetes</taxon>
        <taxon>Pleosporomycetidae</taxon>
        <taxon>Pleosporales</taxon>
        <taxon>Lindgomycetaceae</taxon>
        <taxon>Lindgomyces</taxon>
    </lineage>
</organism>
<accession>A0ACB6QYU7</accession>
<evidence type="ECO:0000313" key="1">
    <source>
        <dbReference type="EMBL" id="KAF2471245.1"/>
    </source>
</evidence>
<feature type="non-terminal residue" evidence="1">
    <location>
        <position position="1"/>
    </location>
</feature>
<reference evidence="1" key="1">
    <citation type="journal article" date="2020" name="Stud. Mycol.">
        <title>101 Dothideomycetes genomes: a test case for predicting lifestyles and emergence of pathogens.</title>
        <authorList>
            <person name="Haridas S."/>
            <person name="Albert R."/>
            <person name="Binder M."/>
            <person name="Bloem J."/>
            <person name="Labutti K."/>
            <person name="Salamov A."/>
            <person name="Andreopoulos B."/>
            <person name="Baker S."/>
            <person name="Barry K."/>
            <person name="Bills G."/>
            <person name="Bluhm B."/>
            <person name="Cannon C."/>
            <person name="Castanera R."/>
            <person name="Culley D."/>
            <person name="Daum C."/>
            <person name="Ezra D."/>
            <person name="Gonzalez J."/>
            <person name="Henrissat B."/>
            <person name="Kuo A."/>
            <person name="Liang C."/>
            <person name="Lipzen A."/>
            <person name="Lutzoni F."/>
            <person name="Magnuson J."/>
            <person name="Mondo S."/>
            <person name="Nolan M."/>
            <person name="Ohm R."/>
            <person name="Pangilinan J."/>
            <person name="Park H.-J."/>
            <person name="Ramirez L."/>
            <person name="Alfaro M."/>
            <person name="Sun H."/>
            <person name="Tritt A."/>
            <person name="Yoshinaga Y."/>
            <person name="Zwiers L.-H."/>
            <person name="Turgeon B."/>
            <person name="Goodwin S."/>
            <person name="Spatafora J."/>
            <person name="Crous P."/>
            <person name="Grigoriev I."/>
        </authorList>
    </citation>
    <scope>NUCLEOTIDE SEQUENCE</scope>
    <source>
        <strain evidence="1">ATCC 200398</strain>
    </source>
</reference>
<feature type="non-terminal residue" evidence="1">
    <location>
        <position position="513"/>
    </location>
</feature>
<proteinExistence type="predicted"/>
<gene>
    <name evidence="1" type="ORF">BDR25DRAFT_172129</name>
</gene>
<keyword evidence="2" id="KW-1185">Reference proteome</keyword>
<name>A0ACB6QYU7_9PLEO</name>
<protein>
    <submittedName>
        <fullName evidence="1">Uncharacterized protein</fullName>
    </submittedName>
</protein>